<gene>
    <name evidence="2" type="ORF">LCGC14_2721260</name>
</gene>
<protein>
    <submittedName>
        <fullName evidence="2">Uncharacterized protein</fullName>
    </submittedName>
</protein>
<organism evidence="2">
    <name type="scientific">marine sediment metagenome</name>
    <dbReference type="NCBI Taxonomy" id="412755"/>
    <lineage>
        <taxon>unclassified sequences</taxon>
        <taxon>metagenomes</taxon>
        <taxon>ecological metagenomes</taxon>
    </lineage>
</organism>
<reference evidence="2" key="1">
    <citation type="journal article" date="2015" name="Nature">
        <title>Complex archaea that bridge the gap between prokaryotes and eukaryotes.</title>
        <authorList>
            <person name="Spang A."/>
            <person name="Saw J.H."/>
            <person name="Jorgensen S.L."/>
            <person name="Zaremba-Niedzwiedzka K."/>
            <person name="Martijn J."/>
            <person name="Lind A.E."/>
            <person name="van Eijk R."/>
            <person name="Schleper C."/>
            <person name="Guy L."/>
            <person name="Ettema T.J."/>
        </authorList>
    </citation>
    <scope>NUCLEOTIDE SEQUENCE</scope>
</reference>
<feature type="region of interest" description="Disordered" evidence="1">
    <location>
        <begin position="1"/>
        <end position="36"/>
    </location>
</feature>
<evidence type="ECO:0000256" key="1">
    <source>
        <dbReference type="SAM" id="MobiDB-lite"/>
    </source>
</evidence>
<dbReference type="AlphaFoldDB" id="A0A0F8ZA43"/>
<accession>A0A0F8ZA43</accession>
<feature type="compositionally biased region" description="Basic and acidic residues" evidence="1">
    <location>
        <begin position="14"/>
        <end position="24"/>
    </location>
</feature>
<feature type="non-terminal residue" evidence="2">
    <location>
        <position position="1"/>
    </location>
</feature>
<sequence>PNSWEKVMGSEMTLTDKDKDDLRSGKRLKTSMPWPDEESNITKRLIVHLQVVKIKRPKAKGGK</sequence>
<evidence type="ECO:0000313" key="2">
    <source>
        <dbReference type="EMBL" id="KKK90608.1"/>
    </source>
</evidence>
<proteinExistence type="predicted"/>
<comment type="caution">
    <text evidence="2">The sequence shown here is derived from an EMBL/GenBank/DDBJ whole genome shotgun (WGS) entry which is preliminary data.</text>
</comment>
<name>A0A0F8ZA43_9ZZZZ</name>
<dbReference type="EMBL" id="LAZR01049022">
    <property type="protein sequence ID" value="KKK90608.1"/>
    <property type="molecule type" value="Genomic_DNA"/>
</dbReference>